<dbReference type="GO" id="GO:0055085">
    <property type="term" value="P:transmembrane transport"/>
    <property type="evidence" value="ECO:0007669"/>
    <property type="project" value="InterPro"/>
</dbReference>
<feature type="transmembrane region" description="Helical" evidence="5">
    <location>
        <begin position="36"/>
        <end position="57"/>
    </location>
</feature>
<feature type="transmembrane region" description="Helical" evidence="5">
    <location>
        <begin position="144"/>
        <end position="166"/>
    </location>
</feature>
<feature type="transmembrane region" description="Helical" evidence="5">
    <location>
        <begin position="108"/>
        <end position="124"/>
    </location>
</feature>
<evidence type="ECO:0000256" key="2">
    <source>
        <dbReference type="ARBA" id="ARBA00022692"/>
    </source>
</evidence>
<name>A0AB34PLJ7_CANAX</name>
<evidence type="ECO:0000313" key="7">
    <source>
        <dbReference type="Proteomes" id="UP000030161"/>
    </source>
</evidence>
<evidence type="ECO:0008006" key="8">
    <source>
        <dbReference type="Google" id="ProtNLM"/>
    </source>
</evidence>
<accession>A0AB34PLJ7</accession>
<protein>
    <recommendedName>
        <fullName evidence="8">Transporter</fullName>
    </recommendedName>
</protein>
<dbReference type="PANTHER" id="PTHR31794">
    <property type="entry name" value="AUXIN EFFLUX TRANSPORTER FAMILY PROTEIN (EUROFUNG)"/>
    <property type="match status" value="1"/>
</dbReference>
<evidence type="ECO:0000256" key="3">
    <source>
        <dbReference type="ARBA" id="ARBA00022989"/>
    </source>
</evidence>
<evidence type="ECO:0000256" key="4">
    <source>
        <dbReference type="ARBA" id="ARBA00023136"/>
    </source>
</evidence>
<comment type="subcellular location">
    <subcellularLocation>
        <location evidence="1">Membrane</location>
        <topology evidence="1">Multi-pass membrane protein</topology>
    </subcellularLocation>
</comment>
<feature type="non-terminal residue" evidence="6">
    <location>
        <position position="1"/>
    </location>
</feature>
<evidence type="ECO:0000256" key="5">
    <source>
        <dbReference type="SAM" id="Phobius"/>
    </source>
</evidence>
<dbReference type="GO" id="GO:0016020">
    <property type="term" value="C:membrane"/>
    <property type="evidence" value="ECO:0007669"/>
    <property type="project" value="UniProtKB-SubCell"/>
</dbReference>
<dbReference type="PANTHER" id="PTHR31794:SF2">
    <property type="entry name" value="AUXIN EFFLUX TRANSPORTER FAMILY PROTEIN (EUROFUNG)"/>
    <property type="match status" value="1"/>
</dbReference>
<gene>
    <name evidence="6" type="ORF">MG3_06087</name>
</gene>
<dbReference type="EMBL" id="AJIX01000056">
    <property type="protein sequence ID" value="KGR01090.1"/>
    <property type="molecule type" value="Genomic_DNA"/>
</dbReference>
<feature type="transmembrane region" description="Helical" evidence="5">
    <location>
        <begin position="77"/>
        <end position="96"/>
    </location>
</feature>
<keyword evidence="2 5" id="KW-0812">Transmembrane</keyword>
<dbReference type="GO" id="GO:0005783">
    <property type="term" value="C:endoplasmic reticulum"/>
    <property type="evidence" value="ECO:0007669"/>
    <property type="project" value="TreeGrafter"/>
</dbReference>
<comment type="caution">
    <text evidence="6">The sequence shown here is derived from an EMBL/GenBank/DDBJ whole genome shotgun (WGS) entry which is preliminary data.</text>
</comment>
<keyword evidence="3 5" id="KW-1133">Transmembrane helix</keyword>
<dbReference type="Proteomes" id="UP000030161">
    <property type="component" value="Unassembled WGS sequence"/>
</dbReference>
<evidence type="ECO:0000256" key="1">
    <source>
        <dbReference type="ARBA" id="ARBA00004141"/>
    </source>
</evidence>
<reference evidence="6 7" key="1">
    <citation type="submission" date="2013-12" db="EMBL/GenBank/DDBJ databases">
        <title>The Genome Sequence of Candida albicans P78048.</title>
        <authorList>
            <consortium name="The Broad Institute Genome Sequencing Platform"/>
            <consortium name="The Broad Institute Genome Sequencing Center for Infectious Disease"/>
            <person name="Cuomo C."/>
            <person name="Bennett R."/>
            <person name="Hirakawa M."/>
            <person name="Noverr M."/>
            <person name="Mitchell A."/>
            <person name="Young S.K."/>
            <person name="Zeng Q."/>
            <person name="Gargeya S."/>
            <person name="Fitzgerald M."/>
            <person name="Abouelleil A."/>
            <person name="Alvarado L."/>
            <person name="Berlin A.M."/>
            <person name="Chapman S.B."/>
            <person name="Dewar J."/>
            <person name="Goldberg J."/>
            <person name="Griggs A."/>
            <person name="Gujja S."/>
            <person name="Hansen M."/>
            <person name="Howarth C."/>
            <person name="Imamovic A."/>
            <person name="Larimer J."/>
            <person name="McCowan C."/>
            <person name="Murphy C."/>
            <person name="Pearson M."/>
            <person name="Priest M."/>
            <person name="Roberts A."/>
            <person name="Saif S."/>
            <person name="Shea T."/>
            <person name="Sykes S."/>
            <person name="Wortman J."/>
            <person name="Nusbaum C."/>
            <person name="Birren B."/>
        </authorList>
    </citation>
    <scope>NUCLEOTIDE SEQUENCE [LARGE SCALE GENOMIC DNA]</scope>
    <source>
        <strain evidence="6 7">P78048</strain>
    </source>
</reference>
<dbReference type="AlphaFoldDB" id="A0AB34PLJ7"/>
<proteinExistence type="predicted"/>
<sequence>LYAMLVAIIVASIPYLKNLIFDSEQNSIVYNTFTKAITTLGGVSIPLILIVLGSNLYPSNDIPPPSKHYNRILFGSLLSRMILPSAVLLPIIALCVKYIKASILDDPIFLIVAFILTVSPPAIQLSQITQLNNVYQKEMSGVLFWGYVVLVVPTTIAIVVCSLKVLEWAK</sequence>
<evidence type="ECO:0000313" key="6">
    <source>
        <dbReference type="EMBL" id="KGR01090.1"/>
    </source>
</evidence>
<organism evidence="6 7">
    <name type="scientific">Candida albicans P78048</name>
    <dbReference type="NCBI Taxonomy" id="1094989"/>
    <lineage>
        <taxon>Eukaryota</taxon>
        <taxon>Fungi</taxon>
        <taxon>Dikarya</taxon>
        <taxon>Ascomycota</taxon>
        <taxon>Saccharomycotina</taxon>
        <taxon>Pichiomycetes</taxon>
        <taxon>Debaryomycetaceae</taxon>
        <taxon>Candida/Lodderomyces clade</taxon>
        <taxon>Candida</taxon>
    </lineage>
</organism>
<keyword evidence="4 5" id="KW-0472">Membrane</keyword>
<dbReference type="Pfam" id="PF03547">
    <property type="entry name" value="Mem_trans"/>
    <property type="match status" value="1"/>
</dbReference>
<dbReference type="InterPro" id="IPR004776">
    <property type="entry name" value="Mem_transp_PIN-like"/>
</dbReference>